<feature type="transmembrane region" description="Helical" evidence="1">
    <location>
        <begin position="45"/>
        <end position="65"/>
    </location>
</feature>
<keyword evidence="1" id="KW-0472">Membrane</keyword>
<comment type="caution">
    <text evidence="2">The sequence shown here is derived from an EMBL/GenBank/DDBJ whole genome shotgun (WGS) entry which is preliminary data.</text>
</comment>
<proteinExistence type="predicted"/>
<accession>A0ABS5HJD1</accession>
<name>A0ABS5HJD1_9BACT</name>
<keyword evidence="3" id="KW-1185">Reference proteome</keyword>
<feature type="transmembrane region" description="Helical" evidence="1">
    <location>
        <begin position="12"/>
        <end position="39"/>
    </location>
</feature>
<organism evidence="2 3">
    <name type="scientific">Campylobacter anatolicus</name>
    <dbReference type="NCBI Taxonomy" id="2829105"/>
    <lineage>
        <taxon>Bacteria</taxon>
        <taxon>Pseudomonadati</taxon>
        <taxon>Campylobacterota</taxon>
        <taxon>Epsilonproteobacteria</taxon>
        <taxon>Campylobacterales</taxon>
        <taxon>Campylobacteraceae</taxon>
        <taxon>Campylobacter</taxon>
    </lineage>
</organism>
<dbReference type="EMBL" id="JAGSSW010000007">
    <property type="protein sequence ID" value="MBR8464378.1"/>
    <property type="molecule type" value="Genomic_DNA"/>
</dbReference>
<sequence>MIDAYFMLAIGVVLMVMELALFSFYLLFFGLGFFIVGVLNFIIPFSWQFQILVSLAISLVLLVLFKNRLRIKFDKKTIKEDFLDVEGIGVIKGDMLYYKGTFWHYDGDFKDEEQVKVLKTSGNKADIQKI</sequence>
<protein>
    <submittedName>
        <fullName evidence="2">NfeD family protein</fullName>
    </submittedName>
</protein>
<evidence type="ECO:0000313" key="3">
    <source>
        <dbReference type="Proteomes" id="UP000682951"/>
    </source>
</evidence>
<reference evidence="2 3" key="1">
    <citation type="submission" date="2021-04" db="EMBL/GenBank/DDBJ databases">
        <title>Molecular and phenotypic characterization and identification of bacterial isolates recovered from the Anatolian ground squirrels (Spermophilus xanthoprymnus) and which have the potential to form a new species in the Campylobacter genus.</title>
        <authorList>
            <person name="Aydin F."/>
            <person name="Abay S."/>
            <person name="Kayman T."/>
            <person name="Karakaya E."/>
            <person name="Mustak H.K."/>
            <person name="Mustak I.B."/>
            <person name="Bilgin N."/>
            <person name="Duzler A."/>
            <person name="Sahin O."/>
            <person name="Guran O."/>
            <person name="Saticioglu I.B."/>
        </authorList>
    </citation>
    <scope>NUCLEOTIDE SEQUENCE [LARGE SCALE GENOMIC DNA]</scope>
    <source>
        <strain evidence="3">faydin-G24</strain>
    </source>
</reference>
<evidence type="ECO:0000256" key="1">
    <source>
        <dbReference type="SAM" id="Phobius"/>
    </source>
</evidence>
<gene>
    <name evidence="2" type="ORF">KDD93_07355</name>
</gene>
<dbReference type="RefSeq" id="WP_212142278.1">
    <property type="nucleotide sequence ID" value="NZ_JAGSSW010000007.1"/>
</dbReference>
<keyword evidence="1" id="KW-0812">Transmembrane</keyword>
<evidence type="ECO:0000313" key="2">
    <source>
        <dbReference type="EMBL" id="MBR8464378.1"/>
    </source>
</evidence>
<dbReference type="Proteomes" id="UP000682951">
    <property type="component" value="Unassembled WGS sequence"/>
</dbReference>
<keyword evidence="1" id="KW-1133">Transmembrane helix</keyword>